<proteinExistence type="predicted"/>
<protein>
    <recommendedName>
        <fullName evidence="4">DUF5666 domain-containing protein</fullName>
    </recommendedName>
</protein>
<comment type="caution">
    <text evidence="2">The sequence shown here is derived from an EMBL/GenBank/DDBJ whole genome shotgun (WGS) entry which is preliminary data.</text>
</comment>
<evidence type="ECO:0000256" key="1">
    <source>
        <dbReference type="SAM" id="SignalP"/>
    </source>
</evidence>
<evidence type="ECO:0000313" key="2">
    <source>
        <dbReference type="EMBL" id="MBB5869025.1"/>
    </source>
</evidence>
<dbReference type="PROSITE" id="PS51318">
    <property type="entry name" value="TAT"/>
    <property type="match status" value="1"/>
</dbReference>
<dbReference type="Proteomes" id="UP000587527">
    <property type="component" value="Unassembled WGS sequence"/>
</dbReference>
<accession>A0A841BMX6</accession>
<evidence type="ECO:0008006" key="4">
    <source>
        <dbReference type="Google" id="ProtNLM"/>
    </source>
</evidence>
<dbReference type="AlphaFoldDB" id="A0A841BMX6"/>
<evidence type="ECO:0000313" key="3">
    <source>
        <dbReference type="Proteomes" id="UP000587527"/>
    </source>
</evidence>
<name>A0A841BMX6_9ACTN</name>
<gene>
    <name evidence="2" type="ORF">F4553_002404</name>
</gene>
<feature type="signal peptide" evidence="1">
    <location>
        <begin position="1"/>
        <end position="38"/>
    </location>
</feature>
<reference evidence="2 3" key="1">
    <citation type="submission" date="2020-08" db="EMBL/GenBank/DDBJ databases">
        <title>Sequencing the genomes of 1000 actinobacteria strains.</title>
        <authorList>
            <person name="Klenk H.-P."/>
        </authorList>
    </citation>
    <scope>NUCLEOTIDE SEQUENCE [LARGE SCALE GENOMIC DNA]</scope>
    <source>
        <strain evidence="2 3">DSM 45362</strain>
    </source>
</reference>
<organism evidence="2 3">
    <name type="scientific">Allocatelliglobosispora scoriae</name>
    <dbReference type="NCBI Taxonomy" id="643052"/>
    <lineage>
        <taxon>Bacteria</taxon>
        <taxon>Bacillati</taxon>
        <taxon>Actinomycetota</taxon>
        <taxon>Actinomycetes</taxon>
        <taxon>Micromonosporales</taxon>
        <taxon>Micromonosporaceae</taxon>
        <taxon>Allocatelliglobosispora</taxon>
    </lineage>
</organism>
<dbReference type="EMBL" id="JACHMN010000002">
    <property type="protein sequence ID" value="MBB5869025.1"/>
    <property type="molecule type" value="Genomic_DNA"/>
</dbReference>
<feature type="chain" id="PRO_5032728051" description="DUF5666 domain-containing protein" evidence="1">
    <location>
        <begin position="39"/>
        <end position="217"/>
    </location>
</feature>
<dbReference type="InterPro" id="IPR006311">
    <property type="entry name" value="TAT_signal"/>
</dbReference>
<sequence length="217" mass="21832">MIPNHAQSARRLLVAVPAAALLLAAASACGSPASPVAAAPTSAAATSAAPTPATGDAPRNGKLRGFGTVQELTDAADLIVRGAVVKVTEGRAAYRVDEVLFAAPGTTVRAGAEIALTRATPGVIDTVQMSTLEPGQATVLYLARGGDTQDDPTFATLSWDFGVFDVAGADGTSTATTRSKTMSVAGLRTADQAAYGNGFSTTLGELRTLAAERTAKA</sequence>
<keyword evidence="1" id="KW-0732">Signal</keyword>
<keyword evidence="3" id="KW-1185">Reference proteome</keyword>
<dbReference type="RefSeq" id="WP_184835386.1">
    <property type="nucleotide sequence ID" value="NZ_JACHMN010000002.1"/>
</dbReference>